<evidence type="ECO:0000256" key="5">
    <source>
        <dbReference type="ARBA" id="ARBA00022741"/>
    </source>
</evidence>
<keyword evidence="4" id="KW-1003">Cell membrane</keyword>
<dbReference type="CDD" id="cd03293">
    <property type="entry name" value="ABC_NrtD_SsuB_transporters"/>
    <property type="match status" value="2"/>
</dbReference>
<dbReference type="InterPro" id="IPR017871">
    <property type="entry name" value="ABC_transporter-like_CS"/>
</dbReference>
<dbReference type="RefSeq" id="WP_072792641.1">
    <property type="nucleotide sequence ID" value="NZ_FQWM01000002.1"/>
</dbReference>
<dbReference type="InterPro" id="IPR027417">
    <property type="entry name" value="P-loop_NTPase"/>
</dbReference>
<evidence type="ECO:0000256" key="3">
    <source>
        <dbReference type="ARBA" id="ARBA00022448"/>
    </source>
</evidence>
<dbReference type="SMART" id="SM00382">
    <property type="entry name" value="AAA"/>
    <property type="match status" value="2"/>
</dbReference>
<evidence type="ECO:0000259" key="9">
    <source>
        <dbReference type="PROSITE" id="PS50893"/>
    </source>
</evidence>
<dbReference type="SUPFAM" id="SSF52540">
    <property type="entry name" value="P-loop containing nucleoside triphosphate hydrolases"/>
    <property type="match status" value="2"/>
</dbReference>
<dbReference type="InterPro" id="IPR003593">
    <property type="entry name" value="AAA+_ATPase"/>
</dbReference>
<dbReference type="InterPro" id="IPR003439">
    <property type="entry name" value="ABC_transporter-like_ATP-bd"/>
</dbReference>
<organism evidence="10 11">
    <name type="scientific">Cognatishimia maritima</name>
    <dbReference type="NCBI Taxonomy" id="870908"/>
    <lineage>
        <taxon>Bacteria</taxon>
        <taxon>Pseudomonadati</taxon>
        <taxon>Pseudomonadota</taxon>
        <taxon>Alphaproteobacteria</taxon>
        <taxon>Rhodobacterales</taxon>
        <taxon>Paracoccaceae</taxon>
        <taxon>Cognatishimia</taxon>
    </lineage>
</organism>
<dbReference type="GO" id="GO:0005886">
    <property type="term" value="C:plasma membrane"/>
    <property type="evidence" value="ECO:0007669"/>
    <property type="project" value="UniProtKB-SubCell"/>
</dbReference>
<feature type="domain" description="ABC transporter" evidence="9">
    <location>
        <begin position="4"/>
        <end position="237"/>
    </location>
</feature>
<evidence type="ECO:0000313" key="10">
    <source>
        <dbReference type="EMBL" id="SHH03058.1"/>
    </source>
</evidence>
<accession>A0A1M5PMQ5</accession>
<evidence type="ECO:0000256" key="1">
    <source>
        <dbReference type="ARBA" id="ARBA00004202"/>
    </source>
</evidence>
<dbReference type="PROSITE" id="PS00211">
    <property type="entry name" value="ABC_TRANSPORTER_1"/>
    <property type="match status" value="1"/>
</dbReference>
<evidence type="ECO:0000256" key="6">
    <source>
        <dbReference type="ARBA" id="ARBA00022840"/>
    </source>
</evidence>
<feature type="domain" description="ABC transporter" evidence="9">
    <location>
        <begin position="291"/>
        <end position="524"/>
    </location>
</feature>
<dbReference type="PANTHER" id="PTHR42788">
    <property type="entry name" value="TAURINE IMPORT ATP-BINDING PROTEIN-RELATED"/>
    <property type="match status" value="1"/>
</dbReference>
<dbReference type="PANTHER" id="PTHR42788:SF13">
    <property type="entry name" value="ALIPHATIC SULFONATES IMPORT ATP-BINDING PROTEIN SSUB"/>
    <property type="match status" value="1"/>
</dbReference>
<keyword evidence="5" id="KW-0547">Nucleotide-binding</keyword>
<dbReference type="AlphaFoldDB" id="A0A1M5PMQ5"/>
<evidence type="ECO:0000256" key="7">
    <source>
        <dbReference type="ARBA" id="ARBA00023136"/>
    </source>
</evidence>
<evidence type="ECO:0000256" key="4">
    <source>
        <dbReference type="ARBA" id="ARBA00022475"/>
    </source>
</evidence>
<dbReference type="EMBL" id="FQWM01000002">
    <property type="protein sequence ID" value="SHH03058.1"/>
    <property type="molecule type" value="Genomic_DNA"/>
</dbReference>
<dbReference type="Pfam" id="PF00005">
    <property type="entry name" value="ABC_tran"/>
    <property type="match status" value="2"/>
</dbReference>
<keyword evidence="7" id="KW-0472">Membrane</keyword>
<dbReference type="GO" id="GO:0005524">
    <property type="term" value="F:ATP binding"/>
    <property type="evidence" value="ECO:0007669"/>
    <property type="project" value="UniProtKB-KW"/>
</dbReference>
<keyword evidence="3" id="KW-0813">Transport</keyword>
<dbReference type="GO" id="GO:0016887">
    <property type="term" value="F:ATP hydrolysis activity"/>
    <property type="evidence" value="ECO:0007669"/>
    <property type="project" value="InterPro"/>
</dbReference>
<dbReference type="PROSITE" id="PS50893">
    <property type="entry name" value="ABC_TRANSPORTER_2"/>
    <property type="match status" value="2"/>
</dbReference>
<evidence type="ECO:0000256" key="8">
    <source>
        <dbReference type="SAM" id="MobiDB-lite"/>
    </source>
</evidence>
<evidence type="ECO:0000256" key="2">
    <source>
        <dbReference type="ARBA" id="ARBA00005417"/>
    </source>
</evidence>
<keyword evidence="6 10" id="KW-0067">ATP-binding</keyword>
<dbReference type="OrthoDB" id="9802264at2"/>
<name>A0A1M5PMQ5_9RHOB</name>
<dbReference type="InterPro" id="IPR050166">
    <property type="entry name" value="ABC_transporter_ATP-bind"/>
</dbReference>
<reference evidence="11" key="1">
    <citation type="submission" date="2016-11" db="EMBL/GenBank/DDBJ databases">
        <authorList>
            <person name="Varghese N."/>
            <person name="Submissions S."/>
        </authorList>
    </citation>
    <scope>NUCLEOTIDE SEQUENCE [LARGE SCALE GENOMIC DNA]</scope>
    <source>
        <strain evidence="11">DSM 28223</strain>
    </source>
</reference>
<dbReference type="GO" id="GO:0015112">
    <property type="term" value="F:nitrate transmembrane transporter activity"/>
    <property type="evidence" value="ECO:0007669"/>
    <property type="project" value="InterPro"/>
</dbReference>
<dbReference type="Proteomes" id="UP000184211">
    <property type="component" value="Unassembled WGS sequence"/>
</dbReference>
<keyword evidence="11" id="KW-1185">Reference proteome</keyword>
<comment type="similarity">
    <text evidence="2">Belongs to the ABC transporter superfamily.</text>
</comment>
<feature type="compositionally biased region" description="Basic and acidic residues" evidence="8">
    <location>
        <begin position="547"/>
        <end position="556"/>
    </location>
</feature>
<evidence type="ECO:0000313" key="11">
    <source>
        <dbReference type="Proteomes" id="UP000184211"/>
    </source>
</evidence>
<gene>
    <name evidence="10" type="ORF">SAMN04488044_1873</name>
</gene>
<dbReference type="STRING" id="870908.SAMN04488044_1873"/>
<feature type="region of interest" description="Disordered" evidence="8">
    <location>
        <begin position="547"/>
        <end position="567"/>
    </location>
</feature>
<dbReference type="NCBIfam" id="TIGR01184">
    <property type="entry name" value="ntrCD"/>
    <property type="match status" value="1"/>
</dbReference>
<sequence>MAILKLDNVSKSFGEGTAKTDVLKNINLEVEEGEFLVLLGFSGTGKTTLINLLAGLEKPSKGALTYKGKEITGPGPERGVIFQSYSLMPWLSVSGNVRLAVDSVFPKMPAAEKDEKVAHYVKMVGLSHAATRRPAELSGGMRQRVNVARALAMNPEVLLLDEPLSALDALTRGNLADEIVSIWAAEKQTCVLITNDVDEAIVMADRIVALNPDGTLGEEFNVPLARPRDRTAMNNDETFKKLRKEVTSYLMDVGIEAKVEGSKELPNVTPIHGVPAAVAQAQEGLIENRFLDFSQLHKVYPTPKGPLTVVEDFDLKINKGEFISLIGHSGCGKSTVLTMAAGLNEISKGAIKLDGRHVEGADPERAVVFQSPNLFPWLTARENCAIGVDKVYPKASQAERQDVVEYYLERVGLADAMDKSASDMSNGMRQRVGIARAFALSPKLLLLDEPFGMLDSLTRWELQEVLMEVWSRTKVTAICVTHDVDEAILLADRVVMMTNGPQATIGKITEVDLPRPRTRKALLEHPDYYTYRQEVLDFLEEYEHGAKPKPKVEASAKPKVKPKIAAE</sequence>
<comment type="subcellular location">
    <subcellularLocation>
        <location evidence="1">Cell membrane</location>
        <topology evidence="1">Peripheral membrane protein</topology>
    </subcellularLocation>
</comment>
<proteinExistence type="inferred from homology"/>
<dbReference type="Gene3D" id="3.40.50.300">
    <property type="entry name" value="P-loop containing nucleotide triphosphate hydrolases"/>
    <property type="match status" value="2"/>
</dbReference>
<feature type="compositionally biased region" description="Basic residues" evidence="8">
    <location>
        <begin position="558"/>
        <end position="567"/>
    </location>
</feature>
<dbReference type="InterPro" id="IPR005890">
    <property type="entry name" value="NO3_transporter_ATP-bd-like"/>
</dbReference>
<protein>
    <submittedName>
        <fullName evidence="10">Nitrate/nitrite transport system ATP-binding protein</fullName>
    </submittedName>
</protein>